<accession>E0I790</accession>
<name>E0I790_9BACL</name>
<dbReference type="STRING" id="717606.PaecuDRAFT_1514"/>
<dbReference type="AlphaFoldDB" id="E0I790"/>
<dbReference type="Proteomes" id="UP000005387">
    <property type="component" value="Unassembled WGS sequence"/>
</dbReference>
<gene>
    <name evidence="1" type="ORF">PaecuDRAFT_1514</name>
</gene>
<proteinExistence type="predicted"/>
<keyword evidence="2" id="KW-1185">Reference proteome</keyword>
<reference evidence="1 2" key="1">
    <citation type="submission" date="2010-07" db="EMBL/GenBank/DDBJ databases">
        <title>The draft genome of Paenibacillus curdlanolyticus YK9.</title>
        <authorList>
            <consortium name="US DOE Joint Genome Institute (JGI-PGF)"/>
            <person name="Lucas S."/>
            <person name="Copeland A."/>
            <person name="Lapidus A."/>
            <person name="Cheng J.-F."/>
            <person name="Bruce D."/>
            <person name="Goodwin L."/>
            <person name="Pitluck S."/>
            <person name="Land M.L."/>
            <person name="Hauser L."/>
            <person name="Chang Y.-J."/>
            <person name="Jeffries C."/>
            <person name="Anderson I.J."/>
            <person name="Johnson E."/>
            <person name="Loganathan U."/>
            <person name="Mulhopadhyay B."/>
            <person name="Kyrpides N."/>
            <person name="Woyke T.J."/>
        </authorList>
    </citation>
    <scope>NUCLEOTIDE SEQUENCE [LARGE SCALE GENOMIC DNA]</scope>
    <source>
        <strain evidence="1 2">YK9</strain>
    </source>
</reference>
<protein>
    <submittedName>
        <fullName evidence="1">Uncharacterized protein</fullName>
    </submittedName>
</protein>
<evidence type="ECO:0000313" key="1">
    <source>
        <dbReference type="EMBL" id="EFM11906.1"/>
    </source>
</evidence>
<sequence>MLSNDDRFYCVCCGQLLEKKEADVLFRTGYFRVVHQLGCCLACELKQSHAADLPDHQPLRSRRLEQGSLPFSSTASLADRSHPAASVIEPLGTTRWDHLTRADSAASVPVFH</sequence>
<dbReference type="EMBL" id="AEDD01000003">
    <property type="protein sequence ID" value="EFM11906.1"/>
    <property type="molecule type" value="Genomic_DNA"/>
</dbReference>
<dbReference type="RefSeq" id="WP_006037525.1">
    <property type="nucleotide sequence ID" value="NZ_AEDD01000003.1"/>
</dbReference>
<dbReference type="OrthoDB" id="2641051at2"/>
<evidence type="ECO:0000313" key="2">
    <source>
        <dbReference type="Proteomes" id="UP000005387"/>
    </source>
</evidence>
<organism evidence="1 2">
    <name type="scientific">Paenibacillus curdlanolyticus YK9</name>
    <dbReference type="NCBI Taxonomy" id="717606"/>
    <lineage>
        <taxon>Bacteria</taxon>
        <taxon>Bacillati</taxon>
        <taxon>Bacillota</taxon>
        <taxon>Bacilli</taxon>
        <taxon>Bacillales</taxon>
        <taxon>Paenibacillaceae</taxon>
        <taxon>Paenibacillus</taxon>
    </lineage>
</organism>